<name>A0ABM7JDL2_9MYCO</name>
<comment type="similarity">
    <text evidence="1 3">Belongs to the short-chain dehydrogenases/reductases (SDR) family.</text>
</comment>
<evidence type="ECO:0000313" key="5">
    <source>
        <dbReference type="EMBL" id="BBY11989.1"/>
    </source>
</evidence>
<dbReference type="PRINTS" id="PR00080">
    <property type="entry name" value="SDRFAMILY"/>
</dbReference>
<dbReference type="PRINTS" id="PR00081">
    <property type="entry name" value="GDHRDH"/>
</dbReference>
<dbReference type="SMART" id="SM00822">
    <property type="entry name" value="PKS_KR"/>
    <property type="match status" value="1"/>
</dbReference>
<dbReference type="PANTHER" id="PTHR44196:SF1">
    <property type="entry name" value="DEHYDROGENASE_REDUCTASE SDR FAMILY MEMBER 7B"/>
    <property type="match status" value="1"/>
</dbReference>
<dbReference type="InterPro" id="IPR002347">
    <property type="entry name" value="SDR_fam"/>
</dbReference>
<evidence type="ECO:0000259" key="4">
    <source>
        <dbReference type="SMART" id="SM00822"/>
    </source>
</evidence>
<organism evidence="5 6">
    <name type="scientific">Mycobacterium marseillense</name>
    <dbReference type="NCBI Taxonomy" id="701042"/>
    <lineage>
        <taxon>Bacteria</taxon>
        <taxon>Bacillati</taxon>
        <taxon>Actinomycetota</taxon>
        <taxon>Actinomycetes</taxon>
        <taxon>Mycobacteriales</taxon>
        <taxon>Mycobacteriaceae</taxon>
        <taxon>Mycobacterium</taxon>
        <taxon>Mycobacterium avium complex (MAC)</taxon>
    </lineage>
</organism>
<dbReference type="PANTHER" id="PTHR44196">
    <property type="entry name" value="DEHYDROGENASE/REDUCTASE SDR FAMILY MEMBER 7B"/>
    <property type="match status" value="1"/>
</dbReference>
<accession>A0ABM7JDL2</accession>
<evidence type="ECO:0000256" key="2">
    <source>
        <dbReference type="ARBA" id="ARBA00023002"/>
    </source>
</evidence>
<dbReference type="Gene3D" id="3.40.50.720">
    <property type="entry name" value="NAD(P)-binding Rossmann-like Domain"/>
    <property type="match status" value="1"/>
</dbReference>
<proteinExistence type="inferred from homology"/>
<dbReference type="InterPro" id="IPR057326">
    <property type="entry name" value="KR_dom"/>
</dbReference>
<evidence type="ECO:0000256" key="1">
    <source>
        <dbReference type="ARBA" id="ARBA00006484"/>
    </source>
</evidence>
<feature type="domain" description="Ketoreductase" evidence="4">
    <location>
        <begin position="80"/>
        <end position="269"/>
    </location>
</feature>
<keyword evidence="2" id="KW-0560">Oxidoreductase</keyword>
<dbReference type="InterPro" id="IPR036291">
    <property type="entry name" value="NAD(P)-bd_dom_sf"/>
</dbReference>
<protein>
    <recommendedName>
        <fullName evidence="4">Ketoreductase domain-containing protein</fullName>
    </recommendedName>
</protein>
<evidence type="ECO:0000313" key="6">
    <source>
        <dbReference type="Proteomes" id="UP000466831"/>
    </source>
</evidence>
<dbReference type="EMBL" id="AP022584">
    <property type="protein sequence ID" value="BBY11989.1"/>
    <property type="molecule type" value="Genomic_DNA"/>
</dbReference>
<dbReference type="SUPFAM" id="SSF51735">
    <property type="entry name" value="NAD(P)-binding Rossmann-fold domains"/>
    <property type="match status" value="1"/>
</dbReference>
<evidence type="ECO:0000256" key="3">
    <source>
        <dbReference type="RuleBase" id="RU000363"/>
    </source>
</evidence>
<dbReference type="Proteomes" id="UP000466831">
    <property type="component" value="Chromosome"/>
</dbReference>
<keyword evidence="6" id="KW-1185">Reference proteome</keyword>
<dbReference type="Pfam" id="PF00106">
    <property type="entry name" value="adh_short"/>
    <property type="match status" value="1"/>
</dbReference>
<gene>
    <name evidence="5" type="ORF">MMARJ_27290</name>
</gene>
<sequence length="330" mass="35007">MISGRSARVAIARAAATMVAVTPTLEARSQVSPSYLVEVMVVPLSEVVNLIFSRYNKLPPLYASRDSRQPLLMAYEPAGKRVLITGASSGLGAALARRLAGAGAVVGLIARRRDRLAEVLADCRRASPASAMWVADLADTSALRDLAATAWDELGGIDVLINNAATPKRRPVTVLDPDEVDDVMRVNFFAPMRLTLALLPRMRERGSGMIVNVSSVGGRLGIIHESAYCASKFVLCGWSEAMAIDLHGSPISVKLIEPGPVDTEIWDHPGSEEPLYQGPKVAADEVADGIVAALGSETFEHYLPDMQAVIDAKNSDLDAFIAGAAGLAPP</sequence>
<reference evidence="5 6" key="1">
    <citation type="journal article" date="2019" name="Emerg. Microbes Infect.">
        <title>Comprehensive subspecies identification of 175 nontuberculous mycobacteria species based on 7547 genomic profiles.</title>
        <authorList>
            <person name="Matsumoto Y."/>
            <person name="Kinjo T."/>
            <person name="Motooka D."/>
            <person name="Nabeya D."/>
            <person name="Jung N."/>
            <person name="Uechi K."/>
            <person name="Horii T."/>
            <person name="Iida T."/>
            <person name="Fujita J."/>
            <person name="Nakamura S."/>
        </authorList>
    </citation>
    <scope>NUCLEOTIDE SEQUENCE [LARGE SCALE GENOMIC DNA]</scope>
    <source>
        <strain evidence="5 6">JCM 17324</strain>
    </source>
</reference>